<evidence type="ECO:0000256" key="9">
    <source>
        <dbReference type="ARBA" id="ARBA00023167"/>
    </source>
</evidence>
<dbReference type="SUPFAM" id="SSF51735">
    <property type="entry name" value="NAD(P)-binding Rossmann-fold domains"/>
    <property type="match status" value="1"/>
</dbReference>
<dbReference type="Gene3D" id="3.40.50.720">
    <property type="entry name" value="NAD(P)-binding Rossmann-like Domain"/>
    <property type="match status" value="1"/>
</dbReference>
<dbReference type="InterPro" id="IPR012080">
    <property type="entry name" value="Asp_semialdehyde_DH"/>
</dbReference>
<dbReference type="PIRSF" id="PIRSF000148">
    <property type="entry name" value="ASA_dh"/>
    <property type="match status" value="1"/>
</dbReference>
<dbReference type="UniPathway" id="UPA00051">
    <property type="reaction ID" value="UER00464"/>
</dbReference>
<organism evidence="11">
    <name type="scientific">bioreactor metagenome</name>
    <dbReference type="NCBI Taxonomy" id="1076179"/>
    <lineage>
        <taxon>unclassified sequences</taxon>
        <taxon>metagenomes</taxon>
        <taxon>ecological metagenomes</taxon>
    </lineage>
</organism>
<dbReference type="EC" id="1.2.1.11" evidence="4"/>
<gene>
    <name evidence="11" type="primary">asd2_1</name>
    <name evidence="11" type="ORF">SDC9_23940</name>
</gene>
<dbReference type="CDD" id="cd02315">
    <property type="entry name" value="ScASADH_like_N"/>
    <property type="match status" value="1"/>
</dbReference>
<sequence>MMVNVGVLGATGMVGQRFIQLLDKHPDFEISALAASSRSAGKRYEDATTWYLDDAMPDSVKDIVVSETEPSAISNDVDILFSSLPTENAAIVEPKFAENFIVASNASAMRMEKDVPLVIPEVNPEFLDIIEVQQKNRNWDGFIVTNPNCSTIALTLTLKPIYDKYDINRVYVSTMQAVSGAGYNGVPSMAIVDNLVPYIGSEEEKMESETLHLLGDLDGLEIKPAQFGLTTSCHRVAVLDGHTEAVFIELAEDIDINNIKSDMANFKALPQELGLYSAPKNPLIVKEEENRPQPRMDRNADGGMAVTVGRLRKDPVFDNSFKYVLVGHNTIRGAAGASILNAELINKTIL</sequence>
<protein>
    <recommendedName>
        <fullName evidence="4">aspartate-semialdehyde dehydrogenase</fullName>
        <ecNumber evidence="4">1.2.1.11</ecNumber>
    </recommendedName>
</protein>
<dbReference type="NCBIfam" id="TIGR00978">
    <property type="entry name" value="asd_EA"/>
    <property type="match status" value="1"/>
</dbReference>
<dbReference type="SUPFAM" id="SSF55347">
    <property type="entry name" value="Glyceraldehyde-3-phosphate dehydrogenase-like, C-terminal domain"/>
    <property type="match status" value="1"/>
</dbReference>
<comment type="pathway">
    <text evidence="1">Amino-acid biosynthesis; L-methionine biosynthesis via de novo pathway; L-homoserine from L-aspartate: step 2/3.</text>
</comment>
<dbReference type="InterPro" id="IPR036291">
    <property type="entry name" value="NAD(P)-bd_dom_sf"/>
</dbReference>
<dbReference type="UniPathway" id="UPA00050">
    <property type="reaction ID" value="UER00463"/>
</dbReference>
<dbReference type="HAMAP" id="MF_02121">
    <property type="entry name" value="ASADH"/>
    <property type="match status" value="1"/>
</dbReference>
<dbReference type="GO" id="GO:0009088">
    <property type="term" value="P:threonine biosynthetic process"/>
    <property type="evidence" value="ECO:0007669"/>
    <property type="project" value="UniProtKB-UniPathway"/>
</dbReference>
<evidence type="ECO:0000256" key="3">
    <source>
        <dbReference type="ARBA" id="ARBA00010584"/>
    </source>
</evidence>
<comment type="similarity">
    <text evidence="3">Belongs to the aspartate-semialdehyde dehydrogenase family.</text>
</comment>
<dbReference type="AlphaFoldDB" id="A0A644UGS1"/>
<dbReference type="NCBIfam" id="NF006416">
    <property type="entry name" value="PRK08664.1"/>
    <property type="match status" value="1"/>
</dbReference>
<dbReference type="Gene3D" id="3.30.360.10">
    <property type="entry name" value="Dihydrodipicolinate Reductase, domain 2"/>
    <property type="match status" value="1"/>
</dbReference>
<evidence type="ECO:0000256" key="2">
    <source>
        <dbReference type="ARBA" id="ARBA00005097"/>
    </source>
</evidence>
<evidence type="ECO:0000259" key="10">
    <source>
        <dbReference type="SMART" id="SM00859"/>
    </source>
</evidence>
<reference evidence="11" key="1">
    <citation type="submission" date="2019-08" db="EMBL/GenBank/DDBJ databases">
        <authorList>
            <person name="Kucharzyk K."/>
            <person name="Murdoch R.W."/>
            <person name="Higgins S."/>
            <person name="Loffler F."/>
        </authorList>
    </citation>
    <scope>NUCLEOTIDE SEQUENCE</scope>
</reference>
<dbReference type="InterPro" id="IPR012280">
    <property type="entry name" value="Semialdhyde_DH_dimer_dom"/>
</dbReference>
<evidence type="ECO:0000256" key="4">
    <source>
        <dbReference type="ARBA" id="ARBA00013120"/>
    </source>
</evidence>
<dbReference type="EMBL" id="VSSQ01000113">
    <property type="protein sequence ID" value="MPL78079.1"/>
    <property type="molecule type" value="Genomic_DNA"/>
</dbReference>
<evidence type="ECO:0000313" key="11">
    <source>
        <dbReference type="EMBL" id="MPL78079.1"/>
    </source>
</evidence>
<keyword evidence="9" id="KW-0486">Methionine biosynthesis</keyword>
<dbReference type="GO" id="GO:0050661">
    <property type="term" value="F:NADP binding"/>
    <property type="evidence" value="ECO:0007669"/>
    <property type="project" value="InterPro"/>
</dbReference>
<comment type="pathway">
    <text evidence="2">Amino-acid biosynthesis; L-threonine biosynthesis; L-threonine from L-aspartate: step 2/5.</text>
</comment>
<keyword evidence="7" id="KW-0521">NADP</keyword>
<dbReference type="PANTHER" id="PTHR46718">
    <property type="entry name" value="ASPARTATE-SEMIALDEHYDE DEHYDROGENASE"/>
    <property type="match status" value="1"/>
</dbReference>
<proteinExistence type="inferred from homology"/>
<evidence type="ECO:0000256" key="6">
    <source>
        <dbReference type="ARBA" id="ARBA00022697"/>
    </source>
</evidence>
<dbReference type="GO" id="GO:0009089">
    <property type="term" value="P:lysine biosynthetic process via diaminopimelate"/>
    <property type="evidence" value="ECO:0007669"/>
    <property type="project" value="UniProtKB-UniPathway"/>
</dbReference>
<evidence type="ECO:0000256" key="8">
    <source>
        <dbReference type="ARBA" id="ARBA00023002"/>
    </source>
</evidence>
<evidence type="ECO:0000256" key="5">
    <source>
        <dbReference type="ARBA" id="ARBA00022605"/>
    </source>
</evidence>
<dbReference type="GO" id="GO:0009086">
    <property type="term" value="P:methionine biosynthetic process"/>
    <property type="evidence" value="ECO:0007669"/>
    <property type="project" value="UniProtKB-KW"/>
</dbReference>
<dbReference type="GO" id="GO:0004073">
    <property type="term" value="F:aspartate-semialdehyde dehydrogenase activity"/>
    <property type="evidence" value="ECO:0007669"/>
    <property type="project" value="UniProtKB-EC"/>
</dbReference>
<dbReference type="InterPro" id="IPR005676">
    <property type="entry name" value="Asp_semi-ald_DH_pep-lack"/>
</dbReference>
<evidence type="ECO:0000256" key="7">
    <source>
        <dbReference type="ARBA" id="ARBA00022857"/>
    </source>
</evidence>
<evidence type="ECO:0000256" key="1">
    <source>
        <dbReference type="ARBA" id="ARBA00005021"/>
    </source>
</evidence>
<feature type="domain" description="Semialdehyde dehydrogenase NAD-binding" evidence="10">
    <location>
        <begin position="4"/>
        <end position="130"/>
    </location>
</feature>
<keyword evidence="6" id="KW-0791">Threonine biosynthesis</keyword>
<keyword evidence="8 11" id="KW-0560">Oxidoreductase</keyword>
<dbReference type="PANTHER" id="PTHR46718:SF1">
    <property type="entry name" value="ASPARTATE-SEMIALDEHYDE DEHYDROGENASE"/>
    <property type="match status" value="1"/>
</dbReference>
<dbReference type="Pfam" id="PF01118">
    <property type="entry name" value="Semialdhyde_dh"/>
    <property type="match status" value="1"/>
</dbReference>
<dbReference type="UniPathway" id="UPA00034">
    <property type="reaction ID" value="UER00016"/>
</dbReference>
<name>A0A644UGS1_9ZZZZ</name>
<dbReference type="SMART" id="SM00859">
    <property type="entry name" value="Semialdhyde_dh"/>
    <property type="match status" value="1"/>
</dbReference>
<dbReference type="Pfam" id="PF02774">
    <property type="entry name" value="Semialdhyde_dhC"/>
    <property type="match status" value="1"/>
</dbReference>
<dbReference type="InterPro" id="IPR000534">
    <property type="entry name" value="Semialdehyde_DH_NAD-bd"/>
</dbReference>
<keyword evidence="5" id="KW-0028">Amino-acid biosynthesis</keyword>
<dbReference type="GO" id="GO:0046983">
    <property type="term" value="F:protein dimerization activity"/>
    <property type="evidence" value="ECO:0007669"/>
    <property type="project" value="InterPro"/>
</dbReference>
<dbReference type="CDD" id="cd18130">
    <property type="entry name" value="ASADH_C_arch_fung_like"/>
    <property type="match status" value="1"/>
</dbReference>
<comment type="caution">
    <text evidence="11">The sequence shown here is derived from an EMBL/GenBank/DDBJ whole genome shotgun (WGS) entry which is preliminary data.</text>
</comment>
<dbReference type="GO" id="GO:0051287">
    <property type="term" value="F:NAD binding"/>
    <property type="evidence" value="ECO:0007669"/>
    <property type="project" value="InterPro"/>
</dbReference>
<accession>A0A644UGS1</accession>
<dbReference type="InterPro" id="IPR051823">
    <property type="entry name" value="ASADH-related"/>
</dbReference>